<dbReference type="InterPro" id="IPR040690">
    <property type="entry name" value="FtsX_ECD"/>
</dbReference>
<dbReference type="Proteomes" id="UP001564626">
    <property type="component" value="Unassembled WGS sequence"/>
</dbReference>
<dbReference type="Gene3D" id="3.30.70.3040">
    <property type="match status" value="1"/>
</dbReference>
<keyword evidence="3" id="KW-1185">Reference proteome</keyword>
<dbReference type="EMBL" id="JBGEHV010000013">
    <property type="protein sequence ID" value="MEY8039721.1"/>
    <property type="molecule type" value="Genomic_DNA"/>
</dbReference>
<dbReference type="Pfam" id="PF18075">
    <property type="entry name" value="FtsX_ECD"/>
    <property type="match status" value="1"/>
</dbReference>
<evidence type="ECO:0000259" key="1">
    <source>
        <dbReference type="Pfam" id="PF18075"/>
    </source>
</evidence>
<name>A0ABV4CF45_9PSEU</name>
<accession>A0ABV4CF45</accession>
<gene>
    <name evidence="2" type="ORF">AB8O55_09965</name>
</gene>
<feature type="domain" description="FtsX extracellular" evidence="1">
    <location>
        <begin position="2"/>
        <end position="58"/>
    </location>
</feature>
<evidence type="ECO:0000313" key="3">
    <source>
        <dbReference type="Proteomes" id="UP001564626"/>
    </source>
</evidence>
<comment type="caution">
    <text evidence="2">The sequence shown here is derived from an EMBL/GenBank/DDBJ whole genome shotgun (WGS) entry which is preliminary data.</text>
</comment>
<evidence type="ECO:0000313" key="2">
    <source>
        <dbReference type="EMBL" id="MEY8039721.1"/>
    </source>
</evidence>
<organism evidence="2 3">
    <name type="scientific">Saccharopolyspora cebuensis</name>
    <dbReference type="NCBI Taxonomy" id="418759"/>
    <lineage>
        <taxon>Bacteria</taxon>
        <taxon>Bacillati</taxon>
        <taxon>Actinomycetota</taxon>
        <taxon>Actinomycetes</taxon>
        <taxon>Pseudonocardiales</taxon>
        <taxon>Pseudonocardiaceae</taxon>
        <taxon>Saccharopolyspora</taxon>
    </lineage>
</organism>
<proteinExistence type="predicted"/>
<reference evidence="2 3" key="1">
    <citation type="submission" date="2024-08" db="EMBL/GenBank/DDBJ databases">
        <title>Genome mining of Saccharopolyspora cebuensis PGLac3 from Nigerian medicinal plant.</title>
        <authorList>
            <person name="Ezeobiora C.E."/>
            <person name="Igbokwe N.H."/>
            <person name="Amin D.H."/>
            <person name="Mendie U.E."/>
        </authorList>
    </citation>
    <scope>NUCLEOTIDE SEQUENCE [LARGE SCALE GENOMIC DNA]</scope>
    <source>
        <strain evidence="2 3">PGLac3</strain>
    </source>
</reference>
<protein>
    <submittedName>
        <fullName evidence="2">Permease-like cell division protein FtsX</fullName>
    </submittedName>
</protein>
<dbReference type="RefSeq" id="WP_369774726.1">
    <property type="nucleotide sequence ID" value="NZ_JBGEHV010000013.1"/>
</dbReference>
<sequence>MRQVYTETKEQAYVQFKEMFADDPHLVELASPEALPAGLQVLPLAGADVRALADDLRQEHPGARIEVFVRPPFVPGQPPCPPNGLWPTR</sequence>